<name>A0A4D6WNZ1_9FLOR</name>
<keyword evidence="1" id="KW-0472">Membrane</keyword>
<feature type="transmembrane region" description="Helical" evidence="1">
    <location>
        <begin position="294"/>
        <end position="315"/>
    </location>
</feature>
<accession>A0A4D6WNZ1</accession>
<gene>
    <name evidence="2" type="primary">ycf55</name>
</gene>
<reference evidence="2" key="2">
    <citation type="submission" date="2019-04" db="EMBL/GenBank/DDBJ databases">
        <authorList>
            <person name="Pasella M."/>
        </authorList>
    </citation>
    <scope>NUCLEOTIDE SEQUENCE</scope>
    <source>
        <strain evidence="2">PD2956</strain>
    </source>
</reference>
<geneLocation type="plastid" evidence="2"/>
<protein>
    <recommendedName>
        <fullName evidence="3">Ycf55</fullName>
    </recommendedName>
</protein>
<evidence type="ECO:0000256" key="1">
    <source>
        <dbReference type="SAM" id="Phobius"/>
    </source>
</evidence>
<dbReference type="InterPro" id="IPR022552">
    <property type="entry name" value="UPF_Ycf55"/>
</dbReference>
<dbReference type="PIRSF" id="PIRSF036962">
    <property type="entry name" value="UCP036962_SignTr_Ycf55"/>
    <property type="match status" value="1"/>
</dbReference>
<dbReference type="Pfam" id="PF12452">
    <property type="entry name" value="DUF3685"/>
    <property type="match status" value="1"/>
</dbReference>
<reference evidence="2" key="1">
    <citation type="journal article" date="2019" name="Mol. Phylogenet. Evol.">
        <title>Morphological evolution and classification of the red algal order Ceramiales inferred using plastid phylogenomics.</title>
        <authorList>
            <person name="Diaz-Tapia P."/>
            <person name="Pasella M.M."/>
            <person name="Verbruggen H."/>
            <person name="Maggs C.A."/>
        </authorList>
    </citation>
    <scope>NUCLEOTIDE SEQUENCE</scope>
    <source>
        <strain evidence="2">PD2956</strain>
    </source>
</reference>
<dbReference type="InterPro" id="IPR017077">
    <property type="entry name" value="Uncharacterised_Ycf55_algae"/>
</dbReference>
<dbReference type="AlphaFoldDB" id="A0A4D6WNZ1"/>
<keyword evidence="1" id="KW-1133">Transmembrane helix</keyword>
<keyword evidence="2" id="KW-0934">Plastid</keyword>
<sequence length="325" mass="38937">MIQYWPYQQGIDLNTEVATLFSITKHKLSNNLLNTTSQYLYIDILDNQNKYHFFCFALQELELLILEIIEFNLTSKEIKHTNYKILCNLIIKIYNKFFTIIKENLKKNNILELINNNPELIEIEHQLLLENLIIYLVFGSSHITNNLFAFKNYYTPKKHINILLENFIIQINNITFFYIFETFKSLPKLIEVFNKYKLCNQMYLSNRSLSFLKNNLIWQKIIDYYLNQPKNIYNSRYQVWLISNKGLTTKYIYTSRIKDIQKLNHNKSLFLILIEIQDLIIPKIEKIFTTLSKITLYVVINIIGNSIIFLTKTIIYHLNKKNRID</sequence>
<organism evidence="2">
    <name type="scientific">Antithamnionella ternifolia</name>
    <dbReference type="NCBI Taxonomy" id="207919"/>
    <lineage>
        <taxon>Eukaryota</taxon>
        <taxon>Rhodophyta</taxon>
        <taxon>Florideophyceae</taxon>
        <taxon>Rhodymeniophycidae</taxon>
        <taxon>Ceramiales</taxon>
        <taxon>Ceramiaceae</taxon>
        <taxon>Antithamnionella</taxon>
    </lineage>
</organism>
<proteinExistence type="predicted"/>
<dbReference type="EMBL" id="MK814608">
    <property type="protein sequence ID" value="QCI04000.1"/>
    <property type="molecule type" value="Genomic_DNA"/>
</dbReference>
<evidence type="ECO:0000313" key="2">
    <source>
        <dbReference type="EMBL" id="QCI04000.1"/>
    </source>
</evidence>
<keyword evidence="1" id="KW-0812">Transmembrane</keyword>
<evidence type="ECO:0008006" key="3">
    <source>
        <dbReference type="Google" id="ProtNLM"/>
    </source>
</evidence>